<name>A0A127FDW8_STEDE</name>
<evidence type="ECO:0000256" key="5">
    <source>
        <dbReference type="ARBA" id="ARBA00013035"/>
    </source>
</evidence>
<dbReference type="GO" id="GO:0006508">
    <property type="term" value="P:proteolysis"/>
    <property type="evidence" value="ECO:0007669"/>
    <property type="project" value="UniProtKB-KW"/>
</dbReference>
<comment type="catalytic activity">
    <reaction evidence="1">
        <text>Acts on substrates that are at least partially unfolded. The cleavage site P1 residue is normally between a pair of hydrophobic residues, such as Val-|-Val.</text>
        <dbReference type="EC" id="3.4.21.107"/>
    </reaction>
</comment>
<gene>
    <name evidence="19" type="ORF">ACG33_12365</name>
</gene>
<evidence type="ECO:0000256" key="8">
    <source>
        <dbReference type="ARBA" id="ARBA00022729"/>
    </source>
</evidence>
<evidence type="ECO:0000256" key="14">
    <source>
        <dbReference type="ARBA" id="ARBA00032850"/>
    </source>
</evidence>
<dbReference type="Gene3D" id="2.40.10.120">
    <property type="match status" value="1"/>
</dbReference>
<keyword evidence="8 17" id="KW-0732">Signal</keyword>
<dbReference type="InterPro" id="IPR001478">
    <property type="entry name" value="PDZ"/>
</dbReference>
<dbReference type="RefSeq" id="WP_066921615.1">
    <property type="nucleotide sequence ID" value="NZ_CP011971.1"/>
</dbReference>
<feature type="binding site" evidence="16">
    <location>
        <position position="172"/>
    </location>
    <ligand>
        <name>substrate</name>
    </ligand>
</feature>
<dbReference type="Proteomes" id="UP000070250">
    <property type="component" value="Chromosome"/>
</dbReference>
<evidence type="ECO:0000256" key="6">
    <source>
        <dbReference type="ARBA" id="ARBA00013958"/>
    </source>
</evidence>
<comment type="function">
    <text evidence="2">Might be efficient in the degradation of transiently denatured and unfolded proteins which accumulate in the periplasm following stress conditions.</text>
</comment>
<dbReference type="PROSITE" id="PS51257">
    <property type="entry name" value="PROKAR_LIPOPROTEIN"/>
    <property type="match status" value="1"/>
</dbReference>
<feature type="binding site" evidence="16">
    <location>
        <position position="142"/>
    </location>
    <ligand>
        <name>substrate</name>
    </ligand>
</feature>
<dbReference type="InterPro" id="IPR036034">
    <property type="entry name" value="PDZ_sf"/>
</dbReference>
<organism evidence="19 20">
    <name type="scientific">Steroidobacter denitrificans</name>
    <dbReference type="NCBI Taxonomy" id="465721"/>
    <lineage>
        <taxon>Bacteria</taxon>
        <taxon>Pseudomonadati</taxon>
        <taxon>Pseudomonadota</taxon>
        <taxon>Gammaproteobacteria</taxon>
        <taxon>Steroidobacterales</taxon>
        <taxon>Steroidobacteraceae</taxon>
        <taxon>Steroidobacter</taxon>
    </lineage>
</organism>
<feature type="domain" description="PDZ" evidence="18">
    <location>
        <begin position="289"/>
        <end position="380"/>
    </location>
</feature>
<evidence type="ECO:0000313" key="19">
    <source>
        <dbReference type="EMBL" id="AMN47878.1"/>
    </source>
</evidence>
<evidence type="ECO:0000256" key="2">
    <source>
        <dbReference type="ARBA" id="ARBA00002610"/>
    </source>
</evidence>
<evidence type="ECO:0000259" key="18">
    <source>
        <dbReference type="PROSITE" id="PS50106"/>
    </source>
</evidence>
<feature type="active site" description="Charge relay system" evidence="15">
    <location>
        <position position="142"/>
    </location>
</feature>
<dbReference type="GO" id="GO:0004252">
    <property type="term" value="F:serine-type endopeptidase activity"/>
    <property type="evidence" value="ECO:0007669"/>
    <property type="project" value="InterPro"/>
</dbReference>
<feature type="binding site" evidence="16">
    <location>
        <begin position="243"/>
        <end position="245"/>
    </location>
    <ligand>
        <name>substrate</name>
    </ligand>
</feature>
<evidence type="ECO:0000256" key="4">
    <source>
        <dbReference type="ARBA" id="ARBA00010541"/>
    </source>
</evidence>
<evidence type="ECO:0000256" key="9">
    <source>
        <dbReference type="ARBA" id="ARBA00022737"/>
    </source>
</evidence>
<keyword evidence="13" id="KW-0346">Stress response</keyword>
<dbReference type="InterPro" id="IPR009003">
    <property type="entry name" value="Peptidase_S1_PA"/>
</dbReference>
<dbReference type="KEGG" id="sdf:ACG33_12365"/>
<dbReference type="PRINTS" id="PR00834">
    <property type="entry name" value="PROTEASES2C"/>
</dbReference>
<dbReference type="PANTHER" id="PTHR22939:SF130">
    <property type="entry name" value="PERIPLASMIC SERINE ENDOPROTEASE DEGP-LIKE-RELATED"/>
    <property type="match status" value="1"/>
</dbReference>
<proteinExistence type="inferred from homology"/>
<dbReference type="Gene3D" id="2.30.42.10">
    <property type="match status" value="2"/>
</dbReference>
<dbReference type="SUPFAM" id="SSF50156">
    <property type="entry name" value="PDZ domain-like"/>
    <property type="match status" value="2"/>
</dbReference>
<comment type="similarity">
    <text evidence="4">Belongs to the peptidase S1C family.</text>
</comment>
<keyword evidence="9" id="KW-0677">Repeat</keyword>
<evidence type="ECO:0000256" key="3">
    <source>
        <dbReference type="ARBA" id="ARBA00004418"/>
    </source>
</evidence>
<dbReference type="Pfam" id="PF17820">
    <property type="entry name" value="PDZ_6"/>
    <property type="match status" value="1"/>
</dbReference>
<comment type="subcellular location">
    <subcellularLocation>
        <location evidence="3">Periplasm</location>
    </subcellularLocation>
</comment>
<keyword evidence="10" id="KW-0574">Periplasm</keyword>
<dbReference type="AlphaFoldDB" id="A0A127FDW8"/>
<evidence type="ECO:0000256" key="16">
    <source>
        <dbReference type="PIRSR" id="PIRSR611782-2"/>
    </source>
</evidence>
<evidence type="ECO:0000256" key="1">
    <source>
        <dbReference type="ARBA" id="ARBA00001772"/>
    </source>
</evidence>
<accession>A0A127FDW8</accession>
<evidence type="ECO:0000256" key="7">
    <source>
        <dbReference type="ARBA" id="ARBA00022670"/>
    </source>
</evidence>
<dbReference type="CDD" id="cd10839">
    <property type="entry name" value="cpPDZ1_DegP-like"/>
    <property type="match status" value="1"/>
</dbReference>
<evidence type="ECO:0000313" key="20">
    <source>
        <dbReference type="Proteomes" id="UP000070250"/>
    </source>
</evidence>
<sequence>MVANWLRVGIVSIAVGMASVACSGNLDSRAATPPVGVTAGGAGASAGNAQEPMRGAVSSTLPDFASLVDQYGPAVVNITVIGERRDVADTIDLPGLSPNDPLYEFFRRFRRPLPRGGELPPSRGEGSGFIVSADGYILTNAHVVDTAAEVTVKTIDRREYTAKVIGADSATDVAVLKIDADNLPTVRIGNPEELRPGQWVIAIGSPFGFENSVTAGIVSATSRSMPGSNYTPFIQTDVAVNPGNSGGPLFNLKGEVVGINSQIYSGTGGYMGLSFAIPIDVANQVREQLVSTGKVIRSRIGVSIQDVNAQLADSFGLDRPRGALVGMVEDGGPGAKAGIEAGDVILKVGDTAIDRSSQVPGLIANTRPGSAVRIEVWRDGRIKRLTVHPEQMQAEATRSAANREDSDDEAVRLGLAIRTLTPEEQRRSGTQGALLVEDVEGPSAQAGVRPGDIILGVNGKTVKSLDELRQAAKQRKGKIVALLIQRQDAQIFLPVRIG</sequence>
<dbReference type="InterPro" id="IPR011782">
    <property type="entry name" value="Pept_S1C_Do"/>
</dbReference>
<dbReference type="NCBIfam" id="TIGR02037">
    <property type="entry name" value="degP_htrA_DO"/>
    <property type="match status" value="1"/>
</dbReference>
<reference evidence="19 20" key="1">
    <citation type="submission" date="2015-06" db="EMBL/GenBank/DDBJ databases">
        <title>A Comprehensive Approach to Explore the Metabolic and Phylogenetic Diversity of Bacterial Steroid Degradation in the Environment: Testosterone as an Example.</title>
        <authorList>
            <person name="Yang F.-C."/>
            <person name="Chen Y.-L."/>
            <person name="Yu C.-P."/>
            <person name="Tang S.-L."/>
            <person name="Wang P.-H."/>
            <person name="Ismail W."/>
            <person name="Wang C.-H."/>
            <person name="Yang C.-Y."/>
            <person name="Chiang Y.-R."/>
        </authorList>
    </citation>
    <scope>NUCLEOTIDE SEQUENCE [LARGE SCALE GENOMIC DNA]</scope>
    <source>
        <strain evidence="19 20">DSM 18526</strain>
    </source>
</reference>
<evidence type="ECO:0000256" key="11">
    <source>
        <dbReference type="ARBA" id="ARBA00022801"/>
    </source>
</evidence>
<dbReference type="GO" id="GO:0042597">
    <property type="term" value="C:periplasmic space"/>
    <property type="evidence" value="ECO:0007669"/>
    <property type="project" value="UniProtKB-SubCell"/>
</dbReference>
<dbReference type="EC" id="3.4.21.107" evidence="5"/>
<feature type="signal peptide" evidence="17">
    <location>
        <begin position="1"/>
        <end position="23"/>
    </location>
</feature>
<evidence type="ECO:0000256" key="12">
    <source>
        <dbReference type="ARBA" id="ARBA00022825"/>
    </source>
</evidence>
<dbReference type="PANTHER" id="PTHR22939">
    <property type="entry name" value="SERINE PROTEASE FAMILY S1C HTRA-RELATED"/>
    <property type="match status" value="1"/>
</dbReference>
<feature type="domain" description="PDZ" evidence="18">
    <location>
        <begin position="398"/>
        <end position="487"/>
    </location>
</feature>
<dbReference type="FunFam" id="2.40.10.120:FF:000007">
    <property type="entry name" value="Periplasmic serine endoprotease DegP-like"/>
    <property type="match status" value="1"/>
</dbReference>
<dbReference type="InterPro" id="IPR001940">
    <property type="entry name" value="Peptidase_S1C"/>
</dbReference>
<dbReference type="Pfam" id="PF13365">
    <property type="entry name" value="Trypsin_2"/>
    <property type="match status" value="1"/>
</dbReference>
<dbReference type="InterPro" id="IPR041489">
    <property type="entry name" value="PDZ_6"/>
</dbReference>
<evidence type="ECO:0000256" key="15">
    <source>
        <dbReference type="PIRSR" id="PIRSR611782-1"/>
    </source>
</evidence>
<evidence type="ECO:0000256" key="10">
    <source>
        <dbReference type="ARBA" id="ARBA00022764"/>
    </source>
</evidence>
<feature type="active site" description="Charge relay system" evidence="15">
    <location>
        <position position="172"/>
    </location>
</feature>
<feature type="chain" id="PRO_5038595335" description="Probable periplasmic serine endoprotease DegP-like" evidence="17">
    <location>
        <begin position="24"/>
        <end position="498"/>
    </location>
</feature>
<keyword evidence="12" id="KW-0720">Serine protease</keyword>
<keyword evidence="11 19" id="KW-0378">Hydrolase</keyword>
<dbReference type="SUPFAM" id="SSF50494">
    <property type="entry name" value="Trypsin-like serine proteases"/>
    <property type="match status" value="1"/>
</dbReference>
<dbReference type="SMART" id="SM00228">
    <property type="entry name" value="PDZ"/>
    <property type="match status" value="2"/>
</dbReference>
<dbReference type="Pfam" id="PF13180">
    <property type="entry name" value="PDZ_2"/>
    <property type="match status" value="1"/>
</dbReference>
<protein>
    <recommendedName>
        <fullName evidence="6">Probable periplasmic serine endoprotease DegP-like</fullName>
        <ecNumber evidence="5">3.4.21.107</ecNumber>
    </recommendedName>
    <alternativeName>
        <fullName evidence="14">Protease Do</fullName>
    </alternativeName>
</protein>
<keyword evidence="7 19" id="KW-0645">Protease</keyword>
<dbReference type="EMBL" id="CP011971">
    <property type="protein sequence ID" value="AMN47878.1"/>
    <property type="molecule type" value="Genomic_DNA"/>
</dbReference>
<dbReference type="PROSITE" id="PS50106">
    <property type="entry name" value="PDZ"/>
    <property type="match status" value="2"/>
</dbReference>
<dbReference type="STRING" id="465721.ACG33_12365"/>
<dbReference type="PATRIC" id="fig|465721.4.peg.2642"/>
<keyword evidence="20" id="KW-1185">Reference proteome</keyword>
<feature type="active site" description="Charge relay system" evidence="15">
    <location>
        <position position="245"/>
    </location>
</feature>
<evidence type="ECO:0000256" key="17">
    <source>
        <dbReference type="SAM" id="SignalP"/>
    </source>
</evidence>
<evidence type="ECO:0000256" key="13">
    <source>
        <dbReference type="ARBA" id="ARBA00023016"/>
    </source>
</evidence>